<proteinExistence type="predicted"/>
<name>A0A0C9V8J3_SPHS4</name>
<reference evidence="3 4" key="1">
    <citation type="submission" date="2014-06" db="EMBL/GenBank/DDBJ databases">
        <title>Evolutionary Origins and Diversification of the Mycorrhizal Mutualists.</title>
        <authorList>
            <consortium name="DOE Joint Genome Institute"/>
            <consortium name="Mycorrhizal Genomics Consortium"/>
            <person name="Kohler A."/>
            <person name="Kuo A."/>
            <person name="Nagy L.G."/>
            <person name="Floudas D."/>
            <person name="Copeland A."/>
            <person name="Barry K.W."/>
            <person name="Cichocki N."/>
            <person name="Veneault-Fourrey C."/>
            <person name="LaButti K."/>
            <person name="Lindquist E.A."/>
            <person name="Lipzen A."/>
            <person name="Lundell T."/>
            <person name="Morin E."/>
            <person name="Murat C."/>
            <person name="Riley R."/>
            <person name="Ohm R."/>
            <person name="Sun H."/>
            <person name="Tunlid A."/>
            <person name="Henrissat B."/>
            <person name="Grigoriev I.V."/>
            <person name="Hibbett D.S."/>
            <person name="Martin F."/>
        </authorList>
    </citation>
    <scope>NUCLEOTIDE SEQUENCE [LARGE SCALE GENOMIC DNA]</scope>
    <source>
        <strain evidence="3 4">SS14</strain>
    </source>
</reference>
<evidence type="ECO:0000256" key="1">
    <source>
        <dbReference type="SAM" id="MobiDB-lite"/>
    </source>
</evidence>
<evidence type="ECO:0000313" key="4">
    <source>
        <dbReference type="Proteomes" id="UP000054279"/>
    </source>
</evidence>
<sequence length="255" mass="27009">MPFVPRELVFLGEGEKVERQASFTSDASGSGPITLTLPFFPVPSLDPGAAGISGAFDSELSSSTTTFGIPASDSASTGTPSSSTPILDAPTASLTTSTLLPSATSATTTAEHNIKRRILGGVLGGIFGTIAILLLITCIFIKRRNGYVFRPPRIPPLDMYRRRSGIPPAIRHEQSRGVISLGNQYQYEDPDVLSLSEGKHPVNSAASLNGLYSPTIFHSRDFSDAFSDSSQATQSSISTMILMPAPAFLPCRSNL</sequence>
<dbReference type="HOGENOM" id="CLU_1090588_0_0_1"/>
<accession>A0A0C9V8J3</accession>
<keyword evidence="4" id="KW-1185">Reference proteome</keyword>
<gene>
    <name evidence="3" type="ORF">M422DRAFT_264220</name>
</gene>
<protein>
    <submittedName>
        <fullName evidence="3">Uncharacterized protein</fullName>
    </submittedName>
</protein>
<evidence type="ECO:0000313" key="3">
    <source>
        <dbReference type="EMBL" id="KIJ33765.1"/>
    </source>
</evidence>
<keyword evidence="2" id="KW-0472">Membrane</keyword>
<feature type="transmembrane region" description="Helical" evidence="2">
    <location>
        <begin position="118"/>
        <end position="141"/>
    </location>
</feature>
<evidence type="ECO:0000256" key="2">
    <source>
        <dbReference type="SAM" id="Phobius"/>
    </source>
</evidence>
<keyword evidence="2" id="KW-0812">Transmembrane</keyword>
<keyword evidence="2" id="KW-1133">Transmembrane helix</keyword>
<dbReference type="AlphaFoldDB" id="A0A0C9V8J3"/>
<organism evidence="3 4">
    <name type="scientific">Sphaerobolus stellatus (strain SS14)</name>
    <dbReference type="NCBI Taxonomy" id="990650"/>
    <lineage>
        <taxon>Eukaryota</taxon>
        <taxon>Fungi</taxon>
        <taxon>Dikarya</taxon>
        <taxon>Basidiomycota</taxon>
        <taxon>Agaricomycotina</taxon>
        <taxon>Agaricomycetes</taxon>
        <taxon>Phallomycetidae</taxon>
        <taxon>Geastrales</taxon>
        <taxon>Sphaerobolaceae</taxon>
        <taxon>Sphaerobolus</taxon>
    </lineage>
</organism>
<feature type="compositionally biased region" description="Low complexity" evidence="1">
    <location>
        <begin position="70"/>
        <end position="88"/>
    </location>
</feature>
<feature type="region of interest" description="Disordered" evidence="1">
    <location>
        <begin position="67"/>
        <end position="88"/>
    </location>
</feature>
<dbReference type="Proteomes" id="UP000054279">
    <property type="component" value="Unassembled WGS sequence"/>
</dbReference>
<dbReference type="EMBL" id="KN837208">
    <property type="protein sequence ID" value="KIJ33765.1"/>
    <property type="molecule type" value="Genomic_DNA"/>
</dbReference>